<evidence type="ECO:0000256" key="5">
    <source>
        <dbReference type="ARBA" id="ARBA00023277"/>
    </source>
</evidence>
<reference evidence="11 12" key="1">
    <citation type="journal article" date="2018" name="Proc. Natl. Acad. Sci. U.S.A.">
        <title>Draft genome sequence of Camellia sinensis var. sinensis provides insights into the evolution of the tea genome and tea quality.</title>
        <authorList>
            <person name="Wei C."/>
            <person name="Yang H."/>
            <person name="Wang S."/>
            <person name="Zhao J."/>
            <person name="Liu C."/>
            <person name="Gao L."/>
            <person name="Xia E."/>
            <person name="Lu Y."/>
            <person name="Tai Y."/>
            <person name="She G."/>
            <person name="Sun J."/>
            <person name="Cao H."/>
            <person name="Tong W."/>
            <person name="Gao Q."/>
            <person name="Li Y."/>
            <person name="Deng W."/>
            <person name="Jiang X."/>
            <person name="Wang W."/>
            <person name="Chen Q."/>
            <person name="Zhang S."/>
            <person name="Li H."/>
            <person name="Wu J."/>
            <person name="Wang P."/>
            <person name="Li P."/>
            <person name="Shi C."/>
            <person name="Zheng F."/>
            <person name="Jian J."/>
            <person name="Huang B."/>
            <person name="Shan D."/>
            <person name="Shi M."/>
            <person name="Fang C."/>
            <person name="Yue Y."/>
            <person name="Li F."/>
            <person name="Li D."/>
            <person name="Wei S."/>
            <person name="Han B."/>
            <person name="Jiang C."/>
            <person name="Yin Y."/>
            <person name="Xia T."/>
            <person name="Zhang Z."/>
            <person name="Bennetzen J.L."/>
            <person name="Zhao S."/>
            <person name="Wan X."/>
        </authorList>
    </citation>
    <scope>NUCLEOTIDE SEQUENCE [LARGE SCALE GENOMIC DNA]</scope>
    <source>
        <strain evidence="12">cv. Shuchazao</strain>
        <tissue evidence="11">Leaf</tissue>
    </source>
</reference>
<evidence type="ECO:0000256" key="2">
    <source>
        <dbReference type="ARBA" id="ARBA00007072"/>
    </source>
</evidence>
<evidence type="ECO:0000256" key="6">
    <source>
        <dbReference type="ARBA" id="ARBA00023295"/>
    </source>
</evidence>
<keyword evidence="12" id="KW-1185">Reference proteome</keyword>
<dbReference type="GO" id="GO:0008810">
    <property type="term" value="F:cellulase activity"/>
    <property type="evidence" value="ECO:0007669"/>
    <property type="project" value="UniProtKB-EC"/>
</dbReference>
<dbReference type="PROSITE" id="PS51257">
    <property type="entry name" value="PROKAR_LIPOPROTEIN"/>
    <property type="match status" value="1"/>
</dbReference>
<evidence type="ECO:0000256" key="4">
    <source>
        <dbReference type="ARBA" id="ARBA00023001"/>
    </source>
</evidence>
<dbReference type="Gene3D" id="1.50.10.10">
    <property type="match status" value="1"/>
</dbReference>
<protein>
    <recommendedName>
        <fullName evidence="9">Endoglucanase</fullName>
        <ecNumber evidence="9">3.2.1.4</ecNumber>
    </recommendedName>
</protein>
<dbReference type="AlphaFoldDB" id="A0A4S4EQV9"/>
<dbReference type="Proteomes" id="UP000306102">
    <property type="component" value="Unassembled WGS sequence"/>
</dbReference>
<evidence type="ECO:0000313" key="12">
    <source>
        <dbReference type="Proteomes" id="UP000306102"/>
    </source>
</evidence>
<dbReference type="InterPro" id="IPR018221">
    <property type="entry name" value="Glyco_hydro_9_His_AS"/>
</dbReference>
<keyword evidence="7 8" id="KW-0624">Polysaccharide degradation</keyword>
<dbReference type="GO" id="GO:0030245">
    <property type="term" value="P:cellulose catabolic process"/>
    <property type="evidence" value="ECO:0007669"/>
    <property type="project" value="UniProtKB-KW"/>
</dbReference>
<evidence type="ECO:0000256" key="8">
    <source>
        <dbReference type="PROSITE-ProRule" id="PRU10059"/>
    </source>
</evidence>
<dbReference type="EMBL" id="SDRB02002567">
    <property type="protein sequence ID" value="THG19170.1"/>
    <property type="molecule type" value="Genomic_DNA"/>
</dbReference>
<dbReference type="PROSITE" id="PS00592">
    <property type="entry name" value="GH9_2"/>
    <property type="match status" value="1"/>
</dbReference>
<accession>A0A4S4EQV9</accession>
<evidence type="ECO:0000313" key="11">
    <source>
        <dbReference type="EMBL" id="THG19170.1"/>
    </source>
</evidence>
<evidence type="ECO:0000256" key="7">
    <source>
        <dbReference type="ARBA" id="ARBA00023326"/>
    </source>
</evidence>
<organism evidence="11 12">
    <name type="scientific">Camellia sinensis var. sinensis</name>
    <name type="common">China tea</name>
    <dbReference type="NCBI Taxonomy" id="542762"/>
    <lineage>
        <taxon>Eukaryota</taxon>
        <taxon>Viridiplantae</taxon>
        <taxon>Streptophyta</taxon>
        <taxon>Embryophyta</taxon>
        <taxon>Tracheophyta</taxon>
        <taxon>Spermatophyta</taxon>
        <taxon>Magnoliopsida</taxon>
        <taxon>eudicotyledons</taxon>
        <taxon>Gunneridae</taxon>
        <taxon>Pentapetalae</taxon>
        <taxon>asterids</taxon>
        <taxon>Ericales</taxon>
        <taxon>Theaceae</taxon>
        <taxon>Camellia</taxon>
    </lineage>
</organism>
<dbReference type="FunFam" id="1.50.10.10:FF:000020">
    <property type="entry name" value="Endoglucanase"/>
    <property type="match status" value="1"/>
</dbReference>
<keyword evidence="3 8" id="KW-0378">Hydrolase</keyword>
<evidence type="ECO:0000256" key="1">
    <source>
        <dbReference type="ARBA" id="ARBA00000966"/>
    </source>
</evidence>
<dbReference type="STRING" id="542762.A0A4S4EQV9"/>
<keyword evidence="5 8" id="KW-0119">Carbohydrate metabolism</keyword>
<keyword evidence="4 9" id="KW-0136">Cellulose degradation</keyword>
<dbReference type="PANTHER" id="PTHR22298">
    <property type="entry name" value="ENDO-1,4-BETA-GLUCANASE"/>
    <property type="match status" value="1"/>
</dbReference>
<evidence type="ECO:0000256" key="3">
    <source>
        <dbReference type="ARBA" id="ARBA00022801"/>
    </source>
</evidence>
<feature type="active site" evidence="8">
    <location>
        <position position="455"/>
    </location>
</feature>
<dbReference type="InterPro" id="IPR008928">
    <property type="entry name" value="6-hairpin_glycosidase_sf"/>
</dbReference>
<comment type="caution">
    <text evidence="11">The sequence shown here is derived from an EMBL/GenBank/DDBJ whole genome shotgun (WGS) entry which is preliminary data.</text>
</comment>
<dbReference type="InterPro" id="IPR001701">
    <property type="entry name" value="Glyco_hydro_9"/>
</dbReference>
<dbReference type="Pfam" id="PF00759">
    <property type="entry name" value="Glyco_hydro_9"/>
    <property type="match status" value="1"/>
</dbReference>
<gene>
    <name evidence="11" type="ORF">TEA_018077</name>
</gene>
<sequence length="538" mass="58671">MGERSKSKGLCGWFLVLVLVACIVVAVVLTVKKKTSKHSSPHLGPVPGPPGAVDKQYGNALNLAMRFFDVQKYFDCGYKCNFGLAAGKLVNNNISWRGDSAVDDGSDAKLDLSKGMYDAGDHMKFGFPMAFTATVLSWAILEYGDQMQTVNELKPAQASLKWITDYLINAHASDNVLYIQVGDPDIDHKCWDRPEVMTEKRPLTQVNTSSPGTDVAAETAAAMASASLVFKSIDSTYSSSLLRHAQQLFSFADKYRGSYSKSIPQVQNYYNSTGYGDELLWAASWLYHATGDQSYFDYVTGPNGKAFANWGNPTWFSWDNKLAGTQVLLSRLSFFDSKVSNSGNLQNYRKTAEAVMCGLLPKSPTATLSRTESGLIWVSQWNALQHPVASAFLAVIYSDYMLTSRTATLSCNGDSYGPSDLRKFSASQADYVLGNNPMKMSFLVGYGDKYPQYVHHRGASIPTDATTGCSDGWKWLNSTDPNPNVAVGALVGGPFLNETFVDSRNNSMQTEPSSYNGALIVGLLSGLVTTSSIVQSFT</sequence>
<proteinExistence type="inferred from homology"/>
<feature type="domain" description="Glycoside hydrolase family 9" evidence="10">
    <location>
        <begin position="57"/>
        <end position="524"/>
    </location>
</feature>
<comment type="similarity">
    <text evidence="2 8 9">Belongs to the glycosyl hydrolase 9 (cellulase E) family.</text>
</comment>
<dbReference type="InterPro" id="IPR012341">
    <property type="entry name" value="6hp_glycosidase-like_sf"/>
</dbReference>
<keyword evidence="6 8" id="KW-0326">Glycosidase</keyword>
<evidence type="ECO:0000259" key="10">
    <source>
        <dbReference type="Pfam" id="PF00759"/>
    </source>
</evidence>
<dbReference type="EC" id="3.2.1.4" evidence="9"/>
<evidence type="ECO:0000256" key="9">
    <source>
        <dbReference type="RuleBase" id="RU361166"/>
    </source>
</evidence>
<comment type="catalytic activity">
    <reaction evidence="1 9">
        <text>Endohydrolysis of (1-&gt;4)-beta-D-glucosidic linkages in cellulose, lichenin and cereal beta-D-glucans.</text>
        <dbReference type="EC" id="3.2.1.4"/>
    </reaction>
</comment>
<dbReference type="SUPFAM" id="SSF48208">
    <property type="entry name" value="Six-hairpin glycosidases"/>
    <property type="match status" value="1"/>
</dbReference>
<name>A0A4S4EQV9_CAMSN</name>